<dbReference type="InterPro" id="IPR013216">
    <property type="entry name" value="Methyltransf_11"/>
</dbReference>
<dbReference type="Pfam" id="PF08241">
    <property type="entry name" value="Methyltransf_11"/>
    <property type="match status" value="1"/>
</dbReference>
<protein>
    <submittedName>
        <fullName evidence="3">Class I SAM-dependent methyltransferase</fullName>
    </submittedName>
</protein>
<dbReference type="InterPro" id="IPR029063">
    <property type="entry name" value="SAM-dependent_MTases_sf"/>
</dbReference>
<reference evidence="3 4" key="1">
    <citation type="submission" date="2020-08" db="EMBL/GenBank/DDBJ databases">
        <authorList>
            <person name="Ren C."/>
            <person name="Gu Y."/>
            <person name="Xu Y."/>
        </authorList>
    </citation>
    <scope>NUCLEOTIDE SEQUENCE [LARGE SCALE GENOMIC DNA]</scope>
    <source>
        <strain evidence="3 4">LBM18003</strain>
    </source>
</reference>
<accession>A0A7G9WH71</accession>
<evidence type="ECO:0000313" key="4">
    <source>
        <dbReference type="Proteomes" id="UP000516046"/>
    </source>
</evidence>
<dbReference type="AlphaFoldDB" id="A0A7G9WH71"/>
<dbReference type="EMBL" id="CP060696">
    <property type="protein sequence ID" value="QNO18033.1"/>
    <property type="molecule type" value="Genomic_DNA"/>
</dbReference>
<dbReference type="GO" id="GO:0008757">
    <property type="term" value="F:S-adenosylmethionine-dependent methyltransferase activity"/>
    <property type="evidence" value="ECO:0007669"/>
    <property type="project" value="InterPro"/>
</dbReference>
<dbReference type="PANTHER" id="PTHR44068:SF11">
    <property type="entry name" value="GERANYL DIPHOSPHATE 2-C-METHYLTRANSFERASE"/>
    <property type="match status" value="1"/>
</dbReference>
<dbReference type="CDD" id="cd02440">
    <property type="entry name" value="AdoMet_MTases"/>
    <property type="match status" value="1"/>
</dbReference>
<evidence type="ECO:0000313" key="3">
    <source>
        <dbReference type="EMBL" id="QNO18033.1"/>
    </source>
</evidence>
<organism evidence="3 4">
    <name type="scientific">Caproicibacterium amylolyticum</name>
    <dbReference type="NCBI Taxonomy" id="2766537"/>
    <lineage>
        <taxon>Bacteria</taxon>
        <taxon>Bacillati</taxon>
        <taxon>Bacillota</taxon>
        <taxon>Clostridia</taxon>
        <taxon>Eubacteriales</taxon>
        <taxon>Oscillospiraceae</taxon>
        <taxon>Caproicibacterium</taxon>
    </lineage>
</organism>
<dbReference type="RefSeq" id="WP_212507098.1">
    <property type="nucleotide sequence ID" value="NZ_CP060696.1"/>
</dbReference>
<keyword evidence="1 3" id="KW-0808">Transferase</keyword>
<dbReference type="GO" id="GO:0032259">
    <property type="term" value="P:methylation"/>
    <property type="evidence" value="ECO:0007669"/>
    <property type="project" value="UniProtKB-KW"/>
</dbReference>
<feature type="domain" description="Methyltransferase type 11" evidence="2">
    <location>
        <begin position="26"/>
        <end position="124"/>
    </location>
</feature>
<proteinExistence type="predicted"/>
<dbReference type="InterPro" id="IPR050447">
    <property type="entry name" value="Erg6_SMT_methyltransf"/>
</dbReference>
<evidence type="ECO:0000259" key="2">
    <source>
        <dbReference type="Pfam" id="PF08241"/>
    </source>
</evidence>
<dbReference type="KEGG" id="caml:H6X83_14145"/>
<keyword evidence="3" id="KW-0489">Methyltransferase</keyword>
<dbReference type="SUPFAM" id="SSF53335">
    <property type="entry name" value="S-adenosyl-L-methionine-dependent methyltransferases"/>
    <property type="match status" value="1"/>
</dbReference>
<evidence type="ECO:0000256" key="1">
    <source>
        <dbReference type="ARBA" id="ARBA00022679"/>
    </source>
</evidence>
<name>A0A7G9WH71_9FIRM</name>
<sequence length="201" mass="22928">MGMIRQVPLYRFLKFCNESGLEKKVLDCGAGGDCPPLLLFAEYGYETHGIEFSAEQCELARQAAKQHGQALQIEQGDMRHLPFADGSFPIVYSYNSVFHMTKAEVAQSIQEMKRVLQPGGLLFVNFLTAKDFRCGTGEAVGENQYKQLDDGVPVIHSYFAQKEPEAYFADMTMLYKEDRVPERIFEGKWIWQGFVDYILKK</sequence>
<dbReference type="Proteomes" id="UP000516046">
    <property type="component" value="Chromosome"/>
</dbReference>
<keyword evidence="4" id="KW-1185">Reference proteome</keyword>
<dbReference type="PANTHER" id="PTHR44068">
    <property type="entry name" value="ZGC:194242"/>
    <property type="match status" value="1"/>
</dbReference>
<gene>
    <name evidence="3" type="ORF">H6X83_14145</name>
</gene>
<dbReference type="Gene3D" id="3.40.50.150">
    <property type="entry name" value="Vaccinia Virus protein VP39"/>
    <property type="match status" value="1"/>
</dbReference>